<evidence type="ECO:0000256" key="5">
    <source>
        <dbReference type="PROSITE-ProRule" id="PRU00205"/>
    </source>
</evidence>
<reference evidence="9" key="1">
    <citation type="journal article" date="2017" name="Nat. Commun.">
        <title>The asparagus genome sheds light on the origin and evolution of a young Y chromosome.</title>
        <authorList>
            <person name="Harkess A."/>
            <person name="Zhou J."/>
            <person name="Xu C."/>
            <person name="Bowers J.E."/>
            <person name="Van der Hulst R."/>
            <person name="Ayyampalayam S."/>
            <person name="Mercati F."/>
            <person name="Riccardi P."/>
            <person name="McKain M.R."/>
            <person name="Kakrana A."/>
            <person name="Tang H."/>
            <person name="Ray J."/>
            <person name="Groenendijk J."/>
            <person name="Arikit S."/>
            <person name="Mathioni S.M."/>
            <person name="Nakano M."/>
            <person name="Shan H."/>
            <person name="Telgmann-Rauber A."/>
            <person name="Kanno A."/>
            <person name="Yue Z."/>
            <person name="Chen H."/>
            <person name="Li W."/>
            <person name="Chen Y."/>
            <person name="Xu X."/>
            <person name="Zhang Y."/>
            <person name="Luo S."/>
            <person name="Chen H."/>
            <person name="Gao J."/>
            <person name="Mao Z."/>
            <person name="Pires J.C."/>
            <person name="Luo M."/>
            <person name="Kudrna D."/>
            <person name="Wing R.A."/>
            <person name="Meyers B.C."/>
            <person name="Yi K."/>
            <person name="Kong H."/>
            <person name="Lavrijsen P."/>
            <person name="Sunseri F."/>
            <person name="Falavigna A."/>
            <person name="Ye Y."/>
            <person name="Leebens-Mack J.H."/>
            <person name="Chen G."/>
        </authorList>
    </citation>
    <scope>NUCLEOTIDE SEQUENCE [LARGE SCALE GENOMIC DNA]</scope>
    <source>
        <strain evidence="9">cv. DH0086</strain>
    </source>
</reference>
<name>A0A5P1F6S9_ASPOF</name>
<dbReference type="AlphaFoldDB" id="A0A5P1F6S9"/>
<dbReference type="Pfam" id="PF03798">
    <property type="entry name" value="TRAM_LAG1_CLN8"/>
    <property type="match status" value="1"/>
</dbReference>
<evidence type="ECO:0000313" key="9">
    <source>
        <dbReference type="Proteomes" id="UP000243459"/>
    </source>
</evidence>
<dbReference type="InterPro" id="IPR036005">
    <property type="entry name" value="Creatinase/aminopeptidase-like"/>
</dbReference>
<evidence type="ECO:0000256" key="1">
    <source>
        <dbReference type="ARBA" id="ARBA00004141"/>
    </source>
</evidence>
<evidence type="ECO:0000256" key="3">
    <source>
        <dbReference type="ARBA" id="ARBA00022989"/>
    </source>
</evidence>
<dbReference type="OMA" id="MVQCITA"/>
<keyword evidence="3" id="KW-1133">Transmembrane helix</keyword>
<keyword evidence="2 5" id="KW-0812">Transmembrane</keyword>
<keyword evidence="9" id="KW-1185">Reference proteome</keyword>
<dbReference type="PANTHER" id="PTHR47584">
    <property type="match status" value="1"/>
</dbReference>
<dbReference type="InterPro" id="IPR006634">
    <property type="entry name" value="TLC-dom"/>
</dbReference>
<feature type="region of interest" description="Disordered" evidence="6">
    <location>
        <begin position="374"/>
        <end position="432"/>
    </location>
</feature>
<keyword evidence="4 5" id="KW-0472">Membrane</keyword>
<dbReference type="PROSITE" id="PS50922">
    <property type="entry name" value="TLC"/>
    <property type="match status" value="1"/>
</dbReference>
<feature type="domain" description="TLC" evidence="7">
    <location>
        <begin position="1"/>
        <end position="95"/>
    </location>
</feature>
<evidence type="ECO:0000256" key="6">
    <source>
        <dbReference type="SAM" id="MobiDB-lite"/>
    </source>
</evidence>
<comment type="subcellular location">
    <subcellularLocation>
        <location evidence="1">Membrane</location>
        <topology evidence="1">Multi-pass membrane protein</topology>
    </subcellularLocation>
</comment>
<feature type="compositionally biased region" description="Polar residues" evidence="6">
    <location>
        <begin position="390"/>
        <end position="399"/>
    </location>
</feature>
<dbReference type="Proteomes" id="UP000243459">
    <property type="component" value="Chromosome 3"/>
</dbReference>
<dbReference type="PANTHER" id="PTHR47584:SF14">
    <property type="entry name" value="L10-INTERACTING MYB DOMAIN-CONTAINING PROTEIN-LIKE"/>
    <property type="match status" value="1"/>
</dbReference>
<sequence length="486" mass="55278">MVAALWITEISSPFLHMRELLKEIGYHDTDLNLAVDVLFAFIFSFARMIGGPYLTYVTLTADNPMLIKLLFDCSDMRVSYRWFYCDCCTHVLQEGHVTGRAADMITAANTAAEVALRLVRPGKKLMDKLQACGTLRANDEGRHLLCLQMIGMVTMFSILEKISRLDMSSENRDVNEVVEISPSQGVGFWSENVELYFIDLMVEEVKKGNRHTTTFTRSSWKFMEHELKKKTGREYTHDQMKNKFNQLRQRWRNLKSLLTDTAVGYTVSTGQISATEDVWTKLYATHKYARYFRRKGCKGYDKLCIIFGDTTATGDHAHPSTKSPTISEDDNGEEGEDEEDVESSRAKKKAKVANKRVPLNQQIQLAMVEALTSMGENSRKKMELRERKMSSTTADSMGENSRKKMELRERKMSSTTADSHVSGGRGRNSEEEQGMVQCITALSALPDVDSTQFSKAAHILHDDASWRTMFLAMPSERKKDWVLKLP</sequence>
<gene>
    <name evidence="8" type="ORF">A4U43_C03F2620</name>
</gene>
<dbReference type="GO" id="GO:0016020">
    <property type="term" value="C:membrane"/>
    <property type="evidence" value="ECO:0007669"/>
    <property type="project" value="UniProtKB-SubCell"/>
</dbReference>
<dbReference type="Gramene" id="ONK74085">
    <property type="protein sequence ID" value="ONK74085"/>
    <property type="gene ID" value="A4U43_C03F2620"/>
</dbReference>
<dbReference type="Pfam" id="PF12776">
    <property type="entry name" value="Myb_DNA-bind_3"/>
    <property type="match status" value="1"/>
</dbReference>
<organism evidence="8 9">
    <name type="scientific">Asparagus officinalis</name>
    <name type="common">Garden asparagus</name>
    <dbReference type="NCBI Taxonomy" id="4686"/>
    <lineage>
        <taxon>Eukaryota</taxon>
        <taxon>Viridiplantae</taxon>
        <taxon>Streptophyta</taxon>
        <taxon>Embryophyta</taxon>
        <taxon>Tracheophyta</taxon>
        <taxon>Spermatophyta</taxon>
        <taxon>Magnoliopsida</taxon>
        <taxon>Liliopsida</taxon>
        <taxon>Asparagales</taxon>
        <taxon>Asparagaceae</taxon>
        <taxon>Asparagoideae</taxon>
        <taxon>Asparagus</taxon>
    </lineage>
</organism>
<dbReference type="InterPro" id="IPR024752">
    <property type="entry name" value="Myb/SANT-like_dom"/>
</dbReference>
<proteinExistence type="predicted"/>
<dbReference type="Gene3D" id="3.90.230.10">
    <property type="entry name" value="Creatinase/methionine aminopeptidase superfamily"/>
    <property type="match status" value="1"/>
</dbReference>
<accession>A0A5P1F6S9</accession>
<dbReference type="EMBL" id="CM007383">
    <property type="protein sequence ID" value="ONK74085.1"/>
    <property type="molecule type" value="Genomic_DNA"/>
</dbReference>
<feature type="compositionally biased region" description="Basic and acidic residues" evidence="6">
    <location>
        <begin position="377"/>
        <end position="389"/>
    </location>
</feature>
<evidence type="ECO:0000313" key="8">
    <source>
        <dbReference type="EMBL" id="ONK74085.1"/>
    </source>
</evidence>
<dbReference type="InterPro" id="IPR036388">
    <property type="entry name" value="WH-like_DNA-bd_sf"/>
</dbReference>
<dbReference type="InterPro" id="IPR045026">
    <property type="entry name" value="LIMYB"/>
</dbReference>
<evidence type="ECO:0000259" key="7">
    <source>
        <dbReference type="PROSITE" id="PS50922"/>
    </source>
</evidence>
<protein>
    <recommendedName>
        <fullName evidence="7">TLC domain-containing protein</fullName>
    </recommendedName>
</protein>
<dbReference type="Gene3D" id="1.10.10.10">
    <property type="entry name" value="Winged helix-like DNA-binding domain superfamily/Winged helix DNA-binding domain"/>
    <property type="match status" value="1"/>
</dbReference>
<evidence type="ECO:0000256" key="2">
    <source>
        <dbReference type="ARBA" id="ARBA00022692"/>
    </source>
</evidence>
<feature type="compositionally biased region" description="Acidic residues" evidence="6">
    <location>
        <begin position="327"/>
        <end position="341"/>
    </location>
</feature>
<evidence type="ECO:0000256" key="4">
    <source>
        <dbReference type="ARBA" id="ARBA00023136"/>
    </source>
</evidence>
<feature type="region of interest" description="Disordered" evidence="6">
    <location>
        <begin position="313"/>
        <end position="353"/>
    </location>
</feature>
<feature type="compositionally biased region" description="Basic and acidic residues" evidence="6">
    <location>
        <begin position="400"/>
        <end position="412"/>
    </location>
</feature>